<name>A0A0T5ZYQ3_UNCKA</name>
<dbReference type="STRING" id="1576480.XU08_C0001G0259"/>
<proteinExistence type="predicted"/>
<dbReference type="Proteomes" id="UP000051297">
    <property type="component" value="Unassembled WGS sequence"/>
</dbReference>
<dbReference type="GO" id="GO:0008168">
    <property type="term" value="F:methyltransferase activity"/>
    <property type="evidence" value="ECO:0007669"/>
    <property type="project" value="UniProtKB-KW"/>
</dbReference>
<protein>
    <submittedName>
        <fullName evidence="2">Methyltransferase</fullName>
    </submittedName>
</protein>
<comment type="caution">
    <text evidence="2">The sequence shown here is derived from an EMBL/GenBank/DDBJ whole genome shotgun (WGS) entry which is preliminary data.</text>
</comment>
<evidence type="ECO:0000313" key="2">
    <source>
        <dbReference type="EMBL" id="KRT67847.1"/>
    </source>
</evidence>
<dbReference type="GO" id="GO:0006596">
    <property type="term" value="P:polyamine biosynthetic process"/>
    <property type="evidence" value="ECO:0007669"/>
    <property type="project" value="TreeGrafter"/>
</dbReference>
<dbReference type="InterPro" id="IPR051720">
    <property type="entry name" value="rRNA_MeTrfase/Polyamine_Synth"/>
</dbReference>
<dbReference type="PANTHER" id="PTHR23290:SF0">
    <property type="entry name" value="RRNA N6-ADENOSINE-METHYLTRANSFERASE METTL5"/>
    <property type="match status" value="1"/>
</dbReference>
<gene>
    <name evidence="2" type="ORF">XU08_C0001G0259</name>
</gene>
<evidence type="ECO:0000313" key="3">
    <source>
        <dbReference type="Proteomes" id="UP000051297"/>
    </source>
</evidence>
<dbReference type="InterPro" id="IPR029063">
    <property type="entry name" value="SAM-dependent_MTases_sf"/>
</dbReference>
<dbReference type="AlphaFoldDB" id="A0A0T5ZYQ3"/>
<dbReference type="EMBL" id="LDXK01000001">
    <property type="protein sequence ID" value="KRT67847.1"/>
    <property type="molecule type" value="Genomic_DNA"/>
</dbReference>
<accession>A0A0T5ZYQ3</accession>
<dbReference type="PROSITE" id="PS00092">
    <property type="entry name" value="N6_MTASE"/>
    <property type="match status" value="1"/>
</dbReference>
<evidence type="ECO:0000259" key="1">
    <source>
        <dbReference type="Pfam" id="PF01861"/>
    </source>
</evidence>
<dbReference type="GO" id="GO:0032259">
    <property type="term" value="P:methylation"/>
    <property type="evidence" value="ECO:0007669"/>
    <property type="project" value="UniProtKB-KW"/>
</dbReference>
<reference evidence="2 3" key="1">
    <citation type="submission" date="2015-05" db="EMBL/GenBank/DDBJ databases">
        <title>Critical biogeochemical functions in the subsurface are associated with bacteria from new phyla and little studied lineages.</title>
        <authorList>
            <person name="Hug L.A."/>
            <person name="Thomas B.C."/>
            <person name="Sharon I."/>
            <person name="Brown C.T."/>
            <person name="Sharma R."/>
            <person name="Hettich R.L."/>
            <person name="Wilkins M.J."/>
            <person name="Williams K.H."/>
            <person name="Singh A."/>
            <person name="Banfield J.F."/>
        </authorList>
    </citation>
    <scope>NUCLEOTIDE SEQUENCE [LARGE SCALE GENOMIC DNA]</scope>
    <source>
        <strain evidence="2">CSP1-7</strain>
    </source>
</reference>
<dbReference type="CDD" id="cd02440">
    <property type="entry name" value="AdoMet_MTases"/>
    <property type="match status" value="1"/>
</dbReference>
<dbReference type="Gene3D" id="3.40.50.150">
    <property type="entry name" value="Vaccinia Virus protein VP39"/>
    <property type="match status" value="1"/>
</dbReference>
<keyword evidence="2" id="KW-0489">Methyltransferase</keyword>
<dbReference type="SUPFAM" id="SSF53335">
    <property type="entry name" value="S-adenosyl-L-methionine-dependent methyltransferases"/>
    <property type="match status" value="1"/>
</dbReference>
<dbReference type="PANTHER" id="PTHR23290">
    <property type="entry name" value="RRNA N6-ADENOSINE-METHYLTRANSFERASE METTL5"/>
    <property type="match status" value="1"/>
</dbReference>
<dbReference type="InterPro" id="IPR002052">
    <property type="entry name" value="DNA_methylase_N6_adenine_CS"/>
</dbReference>
<feature type="domain" description="N(4)-bis(aminopropyl)spermidine synthase C-terminal" evidence="1">
    <location>
        <begin position="2"/>
        <end position="180"/>
    </location>
</feature>
<dbReference type="Pfam" id="PF01861">
    <property type="entry name" value="BpsA_C"/>
    <property type="match status" value="1"/>
</dbReference>
<organism evidence="2 3">
    <name type="scientific">candidate division WWE3 bacterium CSP1-7</name>
    <dbReference type="NCBI Taxonomy" id="1576480"/>
    <lineage>
        <taxon>Bacteria</taxon>
        <taxon>Katanobacteria</taxon>
    </lineage>
</organism>
<sequence>MELASIRPAPKRQFDQFGVTEETLSARVNLLGERGFLTDSKVLFLGDYDLTSLAAQPRGKNTEIWALDIDQDVLEVLKRESGNAIFTAHHNLTFPLPKRLLASFDTVFTDPPYTPEGVSLFLSRALEALVKGVRGRVFLSYGSLDPVRALAVQEKILAHGVVMEELRPKFNEYLNAKTIGDASDLYLLRPTVKTRPTIKGEYFGRIYTSE</sequence>
<dbReference type="InterPro" id="IPR002723">
    <property type="entry name" value="BpsA_C"/>
</dbReference>
<dbReference type="GO" id="GO:0003676">
    <property type="term" value="F:nucleic acid binding"/>
    <property type="evidence" value="ECO:0007669"/>
    <property type="project" value="InterPro"/>
</dbReference>
<keyword evidence="2" id="KW-0808">Transferase</keyword>